<keyword evidence="10" id="KW-0238">DNA-binding</keyword>
<dbReference type="GO" id="GO:0003677">
    <property type="term" value="F:DNA binding"/>
    <property type="evidence" value="ECO:0007669"/>
    <property type="project" value="UniProtKB-KW"/>
</dbReference>
<evidence type="ECO:0000256" key="1">
    <source>
        <dbReference type="ARBA" id="ARBA00022679"/>
    </source>
</evidence>
<feature type="domain" description="CRESS-DNA virus Rep endonuclease" evidence="11">
    <location>
        <begin position="1"/>
        <end position="83"/>
    </location>
</feature>
<keyword evidence="4" id="KW-0540">Nuclease</keyword>
<evidence type="ECO:0000256" key="2">
    <source>
        <dbReference type="ARBA" id="ARBA00022695"/>
    </source>
</evidence>
<sequence>MKFNKLELSYLICQYERCIKTNRLHIQSYCQTENHVSYQKLKQIFNNSKLHIEYIFGLFEAASNYCKSEFFQKKGTYKTLDEKFQLIPKISKRIEGHKNIVGLFEF</sequence>
<dbReference type="PROSITE" id="PS52020">
    <property type="entry name" value="CRESS_DNA_REP"/>
    <property type="match status" value="1"/>
</dbReference>
<keyword evidence="8" id="KW-0378">Hydrolase</keyword>
<dbReference type="OrthoDB" id="10495059at2759"/>
<proteinExistence type="predicted"/>
<evidence type="ECO:0000256" key="3">
    <source>
        <dbReference type="ARBA" id="ARBA00022705"/>
    </source>
</evidence>
<evidence type="ECO:0000256" key="10">
    <source>
        <dbReference type="ARBA" id="ARBA00023125"/>
    </source>
</evidence>
<comment type="caution">
    <text evidence="12">The sequence shown here is derived from an EMBL/GenBank/DDBJ whole genome shotgun (WGS) entry which is preliminary data.</text>
</comment>
<dbReference type="Gene3D" id="3.40.1310.20">
    <property type="match status" value="1"/>
</dbReference>
<evidence type="ECO:0000256" key="4">
    <source>
        <dbReference type="ARBA" id="ARBA00022722"/>
    </source>
</evidence>
<feature type="non-terminal residue" evidence="12">
    <location>
        <position position="106"/>
    </location>
</feature>
<dbReference type="AlphaFoldDB" id="A0A9N9JEE6"/>
<dbReference type="Pfam" id="PF02407">
    <property type="entry name" value="Viral_Rep"/>
    <property type="match status" value="1"/>
</dbReference>
<organism evidence="12 13">
    <name type="scientific">Cetraspora pellucida</name>
    <dbReference type="NCBI Taxonomy" id="1433469"/>
    <lineage>
        <taxon>Eukaryota</taxon>
        <taxon>Fungi</taxon>
        <taxon>Fungi incertae sedis</taxon>
        <taxon>Mucoromycota</taxon>
        <taxon>Glomeromycotina</taxon>
        <taxon>Glomeromycetes</taxon>
        <taxon>Diversisporales</taxon>
        <taxon>Gigasporaceae</taxon>
        <taxon>Cetraspora</taxon>
    </lineage>
</organism>
<keyword evidence="7" id="KW-0255">Endonuclease</keyword>
<dbReference type="GO" id="GO:0004519">
    <property type="term" value="F:endonuclease activity"/>
    <property type="evidence" value="ECO:0007669"/>
    <property type="project" value="UniProtKB-KW"/>
</dbReference>
<name>A0A9N9JEE6_9GLOM</name>
<evidence type="ECO:0000256" key="6">
    <source>
        <dbReference type="ARBA" id="ARBA00022741"/>
    </source>
</evidence>
<keyword evidence="2" id="KW-0548">Nucleotidyltransferase</keyword>
<evidence type="ECO:0000259" key="11">
    <source>
        <dbReference type="PROSITE" id="PS52020"/>
    </source>
</evidence>
<evidence type="ECO:0000256" key="8">
    <source>
        <dbReference type="ARBA" id="ARBA00022801"/>
    </source>
</evidence>
<gene>
    <name evidence="12" type="ORF">CPELLU_LOCUS16057</name>
</gene>
<evidence type="ECO:0000256" key="5">
    <source>
        <dbReference type="ARBA" id="ARBA00022723"/>
    </source>
</evidence>
<dbReference type="EMBL" id="CAJVQA010022633">
    <property type="protein sequence ID" value="CAG8774721.1"/>
    <property type="molecule type" value="Genomic_DNA"/>
</dbReference>
<keyword evidence="5" id="KW-0479">Metal-binding</keyword>
<dbReference type="GO" id="GO:0016779">
    <property type="term" value="F:nucleotidyltransferase activity"/>
    <property type="evidence" value="ECO:0007669"/>
    <property type="project" value="UniProtKB-KW"/>
</dbReference>
<dbReference type="GO" id="GO:0000166">
    <property type="term" value="F:nucleotide binding"/>
    <property type="evidence" value="ECO:0007669"/>
    <property type="project" value="UniProtKB-KW"/>
</dbReference>
<dbReference type="GO" id="GO:0016787">
    <property type="term" value="F:hydrolase activity"/>
    <property type="evidence" value="ECO:0007669"/>
    <property type="project" value="UniProtKB-KW"/>
</dbReference>
<reference evidence="12" key="1">
    <citation type="submission" date="2021-06" db="EMBL/GenBank/DDBJ databases">
        <authorList>
            <person name="Kallberg Y."/>
            <person name="Tangrot J."/>
            <person name="Rosling A."/>
        </authorList>
    </citation>
    <scope>NUCLEOTIDE SEQUENCE</scope>
    <source>
        <strain evidence="12">FL966</strain>
    </source>
</reference>
<evidence type="ECO:0000256" key="7">
    <source>
        <dbReference type="ARBA" id="ARBA00022759"/>
    </source>
</evidence>
<evidence type="ECO:0000313" key="13">
    <source>
        <dbReference type="Proteomes" id="UP000789759"/>
    </source>
</evidence>
<accession>A0A9N9JEE6</accession>
<protein>
    <submittedName>
        <fullName evidence="12">6094_t:CDS:1</fullName>
    </submittedName>
</protein>
<dbReference type="InterPro" id="IPR049912">
    <property type="entry name" value="CRESS_DNA_REP"/>
</dbReference>
<dbReference type="GO" id="GO:0046872">
    <property type="term" value="F:metal ion binding"/>
    <property type="evidence" value="ECO:0007669"/>
    <property type="project" value="UniProtKB-KW"/>
</dbReference>
<evidence type="ECO:0000313" key="12">
    <source>
        <dbReference type="EMBL" id="CAG8774721.1"/>
    </source>
</evidence>
<evidence type="ECO:0000256" key="9">
    <source>
        <dbReference type="ARBA" id="ARBA00023124"/>
    </source>
</evidence>
<keyword evidence="9" id="KW-0190">Covalent protein-DNA linkage</keyword>
<dbReference type="Proteomes" id="UP000789759">
    <property type="component" value="Unassembled WGS sequence"/>
</dbReference>
<keyword evidence="13" id="KW-1185">Reference proteome</keyword>
<dbReference type="GO" id="GO:0006260">
    <property type="term" value="P:DNA replication"/>
    <property type="evidence" value="ECO:0007669"/>
    <property type="project" value="UniProtKB-KW"/>
</dbReference>
<keyword evidence="3" id="KW-0235">DNA replication</keyword>
<keyword evidence="6" id="KW-0547">Nucleotide-binding</keyword>
<keyword evidence="1" id="KW-0808">Transferase</keyword>